<accession>A0A2H4T2V7</accession>
<dbReference type="HAMAP" id="MF_00008">
    <property type="entry name" value="Thymidy_synth_bact"/>
    <property type="match status" value="1"/>
</dbReference>
<evidence type="ECO:0000256" key="2">
    <source>
        <dbReference type="ARBA" id="ARBA00022603"/>
    </source>
</evidence>
<dbReference type="OrthoDB" id="13491at10239"/>
<dbReference type="InterPro" id="IPR045097">
    <property type="entry name" value="Thymidate_synth/dCMP_Mease"/>
</dbReference>
<dbReference type="GO" id="GO:0032259">
    <property type="term" value="P:methylation"/>
    <property type="evidence" value="ECO:0007669"/>
    <property type="project" value="UniProtKB-KW"/>
</dbReference>
<sequence length="293" mass="33703">MTRSYLELIQKVLKQPKSPNRTDIEARSLFGQSLRFDLRNGVLPVITTKPIPIKMIAKELFFFMRGETNQKLLEENGVGIWKGNSSRDYLDSRGLTEYKEYETLGPIYGFQWRHFGAKYIDCHTDYTGQGIDQLMNAINTIKTDPTNRRILISAWNPQDLDKMALPPCHVLIQFYVSHDGYLSGHLFQRSADLMLGVPFNITSYALLIHIMAKICGLKAGEFLHSMTDVHIYENHVDGAWEQLKRTPCDFPKVEIDIDLSLSPEEIVKNLHCDQIKIFNHVFDSRPIKLKMAV</sequence>
<reference evidence="7" key="1">
    <citation type="journal article" date="2021" name="Virus">
        <title>The discovery, distribution and diversity of DNA viruses associated with Drosophila melanogaster in Europe.</title>
        <authorList>
            <person name="Wallace M.A."/>
            <person name="Coffman K.A."/>
            <person name="Gilbert C."/>
            <person name="Ravindran S."/>
            <person name="Albery G.F."/>
            <person name="Abbott J."/>
            <person name="Argyridou E."/>
            <person name="Bellosta P."/>
            <person name="Betancourt A.J."/>
            <person name="Colinet H."/>
            <person name="Eric K."/>
            <person name="Glaser-Schmitt A."/>
            <person name="Grath S."/>
            <person name="Jelic M."/>
            <person name="Kankare M."/>
            <person name="Kozeretska I."/>
            <person name="Loeschcke V."/>
            <person name="Montchamp-Moreau C."/>
            <person name="Ometto L."/>
            <person name="Onder B.S."/>
            <person name="Orengo D.J."/>
            <person name="Parsch J."/>
            <person name="Pascual M."/>
            <person name="Patenkovic A."/>
            <person name="Puerma E."/>
            <person name="Ritchie M.G."/>
            <person name="Rota-Stabelli O."/>
            <person name="Schou M.F."/>
            <person name="Serga S.V."/>
            <person name="Stamenkovic-Radak M."/>
            <person name="Tanaskovic M."/>
            <person name="Veselinovic M.S."/>
            <person name="Vieira J."/>
            <person name="Vieira C.P."/>
            <person name="Kapun M."/>
            <person name="Flatt T."/>
            <person name="Gonzalez J."/>
            <person name="Staubach F."/>
            <person name="Obbard D.J."/>
        </authorList>
    </citation>
    <scope>NUCLEOTIDE SEQUENCE</scope>
    <source>
        <strain evidence="7">DrosEU28 Tomelloso 2015</strain>
    </source>
</reference>
<evidence type="ECO:0000256" key="1">
    <source>
        <dbReference type="ARBA" id="ARBA00011947"/>
    </source>
</evidence>
<name>A0A2H4T2V7_9VIRU</name>
<dbReference type="PANTHER" id="PTHR11548">
    <property type="entry name" value="THYMIDYLATE SYNTHASE 1"/>
    <property type="match status" value="1"/>
</dbReference>
<feature type="active site" evidence="5">
    <location>
        <position position="168"/>
    </location>
</feature>
<dbReference type="PRINTS" id="PR00108">
    <property type="entry name" value="THYMDSNTHASE"/>
</dbReference>
<dbReference type="Proteomes" id="UP000289333">
    <property type="component" value="Segment"/>
</dbReference>
<evidence type="ECO:0000256" key="4">
    <source>
        <dbReference type="ARBA" id="ARBA00022727"/>
    </source>
</evidence>
<dbReference type="Gene3D" id="3.30.572.10">
    <property type="entry name" value="Thymidylate synthase/dCMP hydroxymethylase domain"/>
    <property type="match status" value="1"/>
</dbReference>
<dbReference type="GO" id="GO:0004799">
    <property type="term" value="F:thymidylate synthase activity"/>
    <property type="evidence" value="ECO:0007669"/>
    <property type="project" value="UniProtKB-EC"/>
</dbReference>
<dbReference type="GeneID" id="41701411"/>
<dbReference type="PANTHER" id="PTHR11548:SF2">
    <property type="entry name" value="THYMIDYLATE SYNTHASE"/>
    <property type="match status" value="1"/>
</dbReference>
<dbReference type="InterPro" id="IPR036926">
    <property type="entry name" value="Thymidate_synth/dCMP_Mease_sf"/>
</dbReference>
<dbReference type="InterPro" id="IPR023451">
    <property type="entry name" value="Thymidate_synth/dCMP_Mease_dom"/>
</dbReference>
<dbReference type="Pfam" id="PF00303">
    <property type="entry name" value="Thymidylat_synt"/>
    <property type="match status" value="1"/>
</dbReference>
<dbReference type="GO" id="GO:0006231">
    <property type="term" value="P:dTMP biosynthetic process"/>
    <property type="evidence" value="ECO:0007669"/>
    <property type="project" value="InterPro"/>
</dbReference>
<dbReference type="EMBL" id="KY457233">
    <property type="protein sequence ID" value="ATY70220.1"/>
    <property type="molecule type" value="Genomic_DNA"/>
</dbReference>
<dbReference type="KEGG" id="vg:41701411"/>
<dbReference type="RefSeq" id="YP_009553382.1">
    <property type="nucleotide sequence ID" value="NC_040789.1"/>
</dbReference>
<keyword evidence="8" id="KW-1185">Reference proteome</keyword>
<evidence type="ECO:0000313" key="7">
    <source>
        <dbReference type="EMBL" id="ATY70220.1"/>
    </source>
</evidence>
<dbReference type="NCBIfam" id="TIGR03284">
    <property type="entry name" value="thym_sym"/>
    <property type="match status" value="1"/>
</dbReference>
<protein>
    <recommendedName>
        <fullName evidence="1">thymidylate synthase</fullName>
        <ecNumber evidence="1">2.1.1.45</ecNumber>
    </recommendedName>
</protein>
<dbReference type="SUPFAM" id="SSF55831">
    <property type="entry name" value="Thymidylate synthase/dCMP hydroxymethylase"/>
    <property type="match status" value="1"/>
</dbReference>
<keyword evidence="3" id="KW-0808">Transferase</keyword>
<keyword evidence="4" id="KW-0545">Nucleotide biosynthesis</keyword>
<evidence type="ECO:0000259" key="6">
    <source>
        <dbReference type="Pfam" id="PF00303"/>
    </source>
</evidence>
<dbReference type="EC" id="2.1.1.45" evidence="1"/>
<feature type="domain" description="Thymidylate synthase/dCMP hydroxymethylase" evidence="6">
    <location>
        <begin position="4"/>
        <end position="293"/>
    </location>
</feature>
<proteinExistence type="inferred from homology"/>
<organism evidence="7">
    <name type="scientific">Tomelloso virus</name>
    <dbReference type="NCBI Taxonomy" id="2053981"/>
    <lineage>
        <taxon>Viruses</taxon>
        <taxon>Viruses incertae sedis</taxon>
        <taxon>Naldaviricetes</taxon>
        <taxon>Lefavirales</taxon>
        <taxon>Nudiviridae</taxon>
        <taxon>Alphanudivirus</taxon>
        <taxon>Alphanudivirus alterdromelanogasteris</taxon>
    </lineage>
</organism>
<dbReference type="InterPro" id="IPR020940">
    <property type="entry name" value="Thymidylate_synthase_AS"/>
</dbReference>
<dbReference type="CDD" id="cd00351">
    <property type="entry name" value="TS_Pyrimidine_HMase"/>
    <property type="match status" value="1"/>
</dbReference>
<evidence type="ECO:0000313" key="8">
    <source>
        <dbReference type="Proteomes" id="UP000289333"/>
    </source>
</evidence>
<keyword evidence="2 7" id="KW-0489">Methyltransferase</keyword>
<evidence type="ECO:0000256" key="5">
    <source>
        <dbReference type="PROSITE-ProRule" id="PRU10016"/>
    </source>
</evidence>
<dbReference type="PROSITE" id="PS00091">
    <property type="entry name" value="THYMIDYLATE_SYNTHASE"/>
    <property type="match status" value="1"/>
</dbReference>
<evidence type="ECO:0000256" key="3">
    <source>
        <dbReference type="ARBA" id="ARBA00022679"/>
    </source>
</evidence>
<dbReference type="InterPro" id="IPR000398">
    <property type="entry name" value="Thymidylate_synthase"/>
</dbReference>